<dbReference type="AlphaFoldDB" id="A0AAJ0XFX5"/>
<dbReference type="PANTHER" id="PTHR12526:SF600">
    <property type="entry name" value="GLYCOSYL TRANSFERASE GROUP 1"/>
    <property type="match status" value="1"/>
</dbReference>
<evidence type="ECO:0000313" key="2">
    <source>
        <dbReference type="Proteomes" id="UP001296967"/>
    </source>
</evidence>
<gene>
    <name evidence="1" type="ORF">CCR82_08490</name>
</gene>
<dbReference type="EMBL" id="NHSF01000054">
    <property type="protein sequence ID" value="MBK5930556.1"/>
    <property type="molecule type" value="Genomic_DNA"/>
</dbReference>
<evidence type="ECO:0000313" key="1">
    <source>
        <dbReference type="EMBL" id="MBK5930556.1"/>
    </source>
</evidence>
<keyword evidence="1" id="KW-0808">Transferase</keyword>
<dbReference type="PANTHER" id="PTHR12526">
    <property type="entry name" value="GLYCOSYLTRANSFERASE"/>
    <property type="match status" value="1"/>
</dbReference>
<reference evidence="1" key="2">
    <citation type="journal article" date="2020" name="Microorganisms">
        <title>Osmotic Adaptation and Compatible Solute Biosynthesis of Phototrophic Bacteria as Revealed from Genome Analyses.</title>
        <authorList>
            <person name="Imhoff J.F."/>
            <person name="Rahn T."/>
            <person name="Kunzel S."/>
            <person name="Keller A."/>
            <person name="Neulinger S.C."/>
        </authorList>
    </citation>
    <scope>NUCLEOTIDE SEQUENCE</scope>
    <source>
        <strain evidence="1">DSM 4395</strain>
    </source>
</reference>
<reference evidence="1" key="1">
    <citation type="submission" date="2017-05" db="EMBL/GenBank/DDBJ databases">
        <authorList>
            <person name="Imhoff J.F."/>
            <person name="Rahn T."/>
            <person name="Kuenzel S."/>
            <person name="Neulinger S.C."/>
        </authorList>
    </citation>
    <scope>NUCLEOTIDE SEQUENCE</scope>
    <source>
        <strain evidence="1">DSM 4395</strain>
    </source>
</reference>
<keyword evidence="2" id="KW-1185">Reference proteome</keyword>
<dbReference type="CDD" id="cd03801">
    <property type="entry name" value="GT4_PimA-like"/>
    <property type="match status" value="1"/>
</dbReference>
<organism evidence="1 2">
    <name type="scientific">Halochromatium salexigens</name>
    <name type="common">Chromatium salexigens</name>
    <dbReference type="NCBI Taxonomy" id="49447"/>
    <lineage>
        <taxon>Bacteria</taxon>
        <taxon>Pseudomonadati</taxon>
        <taxon>Pseudomonadota</taxon>
        <taxon>Gammaproteobacteria</taxon>
        <taxon>Chromatiales</taxon>
        <taxon>Chromatiaceae</taxon>
        <taxon>Halochromatium</taxon>
    </lineage>
</organism>
<dbReference type="NCBIfam" id="TIGR03087">
    <property type="entry name" value="stp1"/>
    <property type="match status" value="1"/>
</dbReference>
<comment type="caution">
    <text evidence="1">The sequence shown here is derived from an EMBL/GenBank/DDBJ whole genome shotgun (WGS) entry which is preliminary data.</text>
</comment>
<dbReference type="SUPFAM" id="SSF53756">
    <property type="entry name" value="UDP-Glycosyltransferase/glycogen phosphorylase"/>
    <property type="match status" value="1"/>
</dbReference>
<proteinExistence type="predicted"/>
<sequence length="432" mass="48190">MNGTSGRDDLLFLAHRIPFPPNKGDKIRSFHILQHLAGRFRIHLGAFVDDPNDWRYRDEVAAYCASLCLLPLKPRWAKLRSLGGLLSAKALTLPYYRDRRMRRWVRETLEASGPMRALVFSSAMAQYLPGPQATEPPRVVDLVDVDSDKWRQYAQGHRGPMRWIYAREARRLLAFERAVAARASASVLVSEQEAALFRKLLRNQDSDRARERVEAQAPDAAARVHAIDNGVDTEYFSPERDYPNPYPPGSATLVFTGAMDYWANVDAVRFFAESVFPLIRQDMPEARFVIVGSRPTPEVRALGERPGIAVTGSVPDVRPYLAHALGAVAPLRIARGVQNKVLEAMAMGCPVVATPQALDGLRECAGMEWLVAEEAEPLAALALRLLRLGGEERSRLGGQGRDCVLRQYSWSEHLDRFVRLLESGSLSLEAGP</sequence>
<dbReference type="Proteomes" id="UP001296967">
    <property type="component" value="Unassembled WGS sequence"/>
</dbReference>
<dbReference type="InterPro" id="IPR017521">
    <property type="entry name" value="Sugar_tfrase_PEP-CTERM_Stp1"/>
</dbReference>
<name>A0AAJ0XFX5_HALSE</name>
<accession>A0AAJ0XFX5</accession>
<dbReference type="Gene3D" id="3.40.50.2000">
    <property type="entry name" value="Glycogen Phosphorylase B"/>
    <property type="match status" value="2"/>
</dbReference>
<dbReference type="RefSeq" id="WP_201245077.1">
    <property type="nucleotide sequence ID" value="NZ_NHSF01000054.1"/>
</dbReference>
<protein>
    <submittedName>
        <fullName evidence="1">Sugar transferase</fullName>
    </submittedName>
</protein>
<dbReference type="Pfam" id="PF13692">
    <property type="entry name" value="Glyco_trans_1_4"/>
    <property type="match status" value="1"/>
</dbReference>
<dbReference type="GO" id="GO:0016757">
    <property type="term" value="F:glycosyltransferase activity"/>
    <property type="evidence" value="ECO:0007669"/>
    <property type="project" value="TreeGrafter"/>
</dbReference>